<evidence type="ECO:0000313" key="2">
    <source>
        <dbReference type="Proteomes" id="UP000813463"/>
    </source>
</evidence>
<evidence type="ECO:0000256" key="1">
    <source>
        <dbReference type="SAM" id="MobiDB-lite"/>
    </source>
</evidence>
<dbReference type="RefSeq" id="XP_021850598.1">
    <property type="nucleotide sequence ID" value="XM_021994906.2"/>
</dbReference>
<organism evidence="2 3">
    <name type="scientific">Spinacia oleracea</name>
    <name type="common">Spinach</name>
    <dbReference type="NCBI Taxonomy" id="3562"/>
    <lineage>
        <taxon>Eukaryota</taxon>
        <taxon>Viridiplantae</taxon>
        <taxon>Streptophyta</taxon>
        <taxon>Embryophyta</taxon>
        <taxon>Tracheophyta</taxon>
        <taxon>Spermatophyta</taxon>
        <taxon>Magnoliopsida</taxon>
        <taxon>eudicotyledons</taxon>
        <taxon>Gunneridae</taxon>
        <taxon>Pentapetalae</taxon>
        <taxon>Caryophyllales</taxon>
        <taxon>Chenopodiaceae</taxon>
        <taxon>Chenopodioideae</taxon>
        <taxon>Anserineae</taxon>
        <taxon>Spinacia</taxon>
    </lineage>
</organism>
<evidence type="ECO:0000313" key="3">
    <source>
        <dbReference type="RefSeq" id="XP_021850598.1"/>
    </source>
</evidence>
<reference evidence="3" key="2">
    <citation type="submission" date="2025-08" db="UniProtKB">
        <authorList>
            <consortium name="RefSeq"/>
        </authorList>
    </citation>
    <scope>IDENTIFICATION</scope>
    <source>
        <tissue evidence="3">Leaf</tissue>
    </source>
</reference>
<proteinExistence type="predicted"/>
<dbReference type="OrthoDB" id="1723198at2759"/>
<dbReference type="KEGG" id="soe:110790143"/>
<dbReference type="PANTHER" id="PTHR47076:SF1">
    <property type="entry name" value="NHL DOMAIN PROTEIN"/>
    <property type="match status" value="1"/>
</dbReference>
<dbReference type="Proteomes" id="UP000813463">
    <property type="component" value="Chromosome 5"/>
</dbReference>
<dbReference type="AlphaFoldDB" id="A0A9R0JXV8"/>
<keyword evidence="2" id="KW-1185">Reference proteome</keyword>
<dbReference type="PANTHER" id="PTHR47076">
    <property type="entry name" value="NHL DOMAIN PROTEIN"/>
    <property type="match status" value="1"/>
</dbReference>
<gene>
    <name evidence="3" type="primary">LOC110790143</name>
</gene>
<feature type="region of interest" description="Disordered" evidence="1">
    <location>
        <begin position="134"/>
        <end position="187"/>
    </location>
</feature>
<dbReference type="GeneID" id="110790143"/>
<reference evidence="2" key="1">
    <citation type="journal article" date="2021" name="Nat. Commun.">
        <title>Genomic analyses provide insights into spinach domestication and the genetic basis of agronomic traits.</title>
        <authorList>
            <person name="Cai X."/>
            <person name="Sun X."/>
            <person name="Xu C."/>
            <person name="Sun H."/>
            <person name="Wang X."/>
            <person name="Ge C."/>
            <person name="Zhang Z."/>
            <person name="Wang Q."/>
            <person name="Fei Z."/>
            <person name="Jiao C."/>
            <person name="Wang Q."/>
        </authorList>
    </citation>
    <scope>NUCLEOTIDE SEQUENCE [LARGE SCALE GENOMIC DNA]</scope>
    <source>
        <strain evidence="2">cv. Varoflay</strain>
    </source>
</reference>
<protein>
    <submittedName>
        <fullName evidence="3">Uncharacterized protein</fullName>
    </submittedName>
</protein>
<accession>A0A9R0JXV8</accession>
<sequence>MSNEERVIIEDDAESPSNPFIHRHRCCFQLPCFGSSPTSTTPRHITLGGGGANSSLSDPSTSFWDRFRSAENEPRWWSQPFKAFKKIREWSEIVAGPKWKTFIRRINRRRPNHRHHHHQQQQSTGQFQYDPLSYALNFDEGPGQNGHFDEDYDAGNFPDFSSRFASAATPPPSSKSPAELGNGAPAC</sequence>
<name>A0A9R0JXV8_SPIOL</name>